<feature type="compositionally biased region" description="Pro residues" evidence="1">
    <location>
        <begin position="94"/>
        <end position="111"/>
    </location>
</feature>
<dbReference type="Proteomes" id="UP001138708">
    <property type="component" value="Unassembled WGS sequence"/>
</dbReference>
<dbReference type="RefSeq" id="WP_168038737.1">
    <property type="nucleotide sequence ID" value="NZ_JAAEDK010000011.1"/>
</dbReference>
<name>A0A9X9WET3_9PROT</name>
<gene>
    <name evidence="4" type="ORF">GWK15_02540</name>
    <name evidence="3" type="ORF">GXW75_06265</name>
</gene>
<dbReference type="Proteomes" id="UP000746741">
    <property type="component" value="Unassembled WGS sequence"/>
</dbReference>
<reference evidence="3" key="3">
    <citation type="journal article" date="2021" name="Syst. Appl. Microbiol.">
        <title>Roseomonas hellenica sp. nov., isolated from roots of wild-growing Alkanna tinctoria.</title>
        <authorList>
            <person name="Rat A."/>
            <person name="Naranjo H.D."/>
            <person name="Lebbe L."/>
            <person name="Cnockaert M."/>
            <person name="Krigas N."/>
            <person name="Grigoriadou K."/>
            <person name="Maloupa E."/>
            <person name="Willems A."/>
        </authorList>
    </citation>
    <scope>NUCLEOTIDE SEQUENCE</scope>
    <source>
        <strain evidence="3">LMG 31161</strain>
    </source>
</reference>
<proteinExistence type="predicted"/>
<evidence type="ECO:0000313" key="5">
    <source>
        <dbReference type="Proteomes" id="UP000746741"/>
    </source>
</evidence>
<evidence type="ECO:0000313" key="4">
    <source>
        <dbReference type="EMBL" id="NKE15805.1"/>
    </source>
</evidence>
<dbReference type="EMBL" id="JAAVUP010000001">
    <property type="protein sequence ID" value="NKE15805.1"/>
    <property type="molecule type" value="Genomic_DNA"/>
</dbReference>
<protein>
    <submittedName>
        <fullName evidence="3">Uncharacterized protein</fullName>
    </submittedName>
</protein>
<comment type="caution">
    <text evidence="3">The sequence shown here is derived from an EMBL/GenBank/DDBJ whole genome shotgun (WGS) entry which is preliminary data.</text>
</comment>
<feature type="compositionally biased region" description="Pro residues" evidence="1">
    <location>
        <begin position="47"/>
        <end position="64"/>
    </location>
</feature>
<reference evidence="4 5" key="2">
    <citation type="submission" date="2020-02" db="EMBL/GenBank/DDBJ databases">
        <authorList>
            <person name="Sun Q."/>
            <person name="Inoue M."/>
        </authorList>
    </citation>
    <scope>NUCLEOTIDE SEQUENCE [LARGE SCALE GENOMIC DNA]</scope>
    <source>
        <strain evidence="4 5">KCTC 22478</strain>
    </source>
</reference>
<evidence type="ECO:0000313" key="6">
    <source>
        <dbReference type="Proteomes" id="UP001138708"/>
    </source>
</evidence>
<evidence type="ECO:0000256" key="2">
    <source>
        <dbReference type="SAM" id="SignalP"/>
    </source>
</evidence>
<keyword evidence="2" id="KW-0732">Signal</keyword>
<feature type="region of interest" description="Disordered" evidence="1">
    <location>
        <begin position="94"/>
        <end position="147"/>
    </location>
</feature>
<accession>A0A9X9WET3</accession>
<dbReference type="AlphaFoldDB" id="A0A9X9WET3"/>
<reference evidence="3" key="1">
    <citation type="submission" date="2020-01" db="EMBL/GenBank/DDBJ databases">
        <authorList>
            <person name="Rat A."/>
        </authorList>
    </citation>
    <scope>NUCLEOTIDE SEQUENCE</scope>
    <source>
        <strain evidence="3">LMG 31161</strain>
    </source>
</reference>
<sequence length="147" mass="15732">MRERRAILAATGLLLLAGPLAAQTSEPGLPRVIYGATPPQVLYGPSSAPPAAPEAPRIPPPAPQQAPQGSLTYESGPAYVPPPAYWGGPPGYWRPPPRHVGPPIENPPRYLPPDTSRFERPLPQGRYVGRPPSAPPETLRYGRPPGY</sequence>
<organism evidence="3 6">
    <name type="scientific">Neoroseomonas oryzicola</name>
    <dbReference type="NCBI Taxonomy" id="535904"/>
    <lineage>
        <taxon>Bacteria</taxon>
        <taxon>Pseudomonadati</taxon>
        <taxon>Pseudomonadota</taxon>
        <taxon>Alphaproteobacteria</taxon>
        <taxon>Acetobacterales</taxon>
        <taxon>Acetobacteraceae</taxon>
        <taxon>Neoroseomonas</taxon>
    </lineage>
</organism>
<feature type="region of interest" description="Disordered" evidence="1">
    <location>
        <begin position="44"/>
        <end position="77"/>
    </location>
</feature>
<keyword evidence="5" id="KW-1185">Reference proteome</keyword>
<evidence type="ECO:0000313" key="3">
    <source>
        <dbReference type="EMBL" id="MBR0658843.1"/>
    </source>
</evidence>
<feature type="chain" id="PRO_5040911980" evidence="2">
    <location>
        <begin position="23"/>
        <end position="147"/>
    </location>
</feature>
<dbReference type="EMBL" id="JAAEDK010000011">
    <property type="protein sequence ID" value="MBR0658843.1"/>
    <property type="molecule type" value="Genomic_DNA"/>
</dbReference>
<evidence type="ECO:0000256" key="1">
    <source>
        <dbReference type="SAM" id="MobiDB-lite"/>
    </source>
</evidence>
<feature type="signal peptide" evidence="2">
    <location>
        <begin position="1"/>
        <end position="22"/>
    </location>
</feature>